<dbReference type="AlphaFoldDB" id="A0A9N9MQ58"/>
<gene>
    <name evidence="1" type="ORF">CEUTPL_LOCUS5445</name>
</gene>
<sequence length="111" mass="12711">MRRPSEKKAKPLHELFPAADEPTIYLRYFCSPSRGAAVPFTQSLLLAVLYPRTQVGLYNSTPLDRPRSLNISWQNCCLLFVKAKRNSTDQPTNAAIVKFRIGIKKHWLPVR</sequence>
<organism evidence="1 2">
    <name type="scientific">Ceutorhynchus assimilis</name>
    <name type="common">cabbage seed weevil</name>
    <dbReference type="NCBI Taxonomy" id="467358"/>
    <lineage>
        <taxon>Eukaryota</taxon>
        <taxon>Metazoa</taxon>
        <taxon>Ecdysozoa</taxon>
        <taxon>Arthropoda</taxon>
        <taxon>Hexapoda</taxon>
        <taxon>Insecta</taxon>
        <taxon>Pterygota</taxon>
        <taxon>Neoptera</taxon>
        <taxon>Endopterygota</taxon>
        <taxon>Coleoptera</taxon>
        <taxon>Polyphaga</taxon>
        <taxon>Cucujiformia</taxon>
        <taxon>Curculionidae</taxon>
        <taxon>Ceutorhynchinae</taxon>
        <taxon>Ceutorhynchus</taxon>
    </lineage>
</organism>
<evidence type="ECO:0000313" key="1">
    <source>
        <dbReference type="EMBL" id="CAG9764819.1"/>
    </source>
</evidence>
<proteinExistence type="predicted"/>
<protein>
    <submittedName>
        <fullName evidence="1">Uncharacterized protein</fullName>
    </submittedName>
</protein>
<keyword evidence="2" id="KW-1185">Reference proteome</keyword>
<dbReference type="EMBL" id="OU892278">
    <property type="protein sequence ID" value="CAG9764819.1"/>
    <property type="molecule type" value="Genomic_DNA"/>
</dbReference>
<dbReference type="Proteomes" id="UP001152799">
    <property type="component" value="Chromosome 2"/>
</dbReference>
<evidence type="ECO:0000313" key="2">
    <source>
        <dbReference type="Proteomes" id="UP001152799"/>
    </source>
</evidence>
<accession>A0A9N9MQ58</accession>
<reference evidence="1" key="1">
    <citation type="submission" date="2022-01" db="EMBL/GenBank/DDBJ databases">
        <authorList>
            <person name="King R."/>
        </authorList>
    </citation>
    <scope>NUCLEOTIDE SEQUENCE</scope>
</reference>
<name>A0A9N9MQ58_9CUCU</name>